<evidence type="ECO:0000256" key="3">
    <source>
        <dbReference type="ARBA" id="ARBA00022833"/>
    </source>
</evidence>
<dbReference type="SMART" id="SM00184">
    <property type="entry name" value="RING"/>
    <property type="match status" value="1"/>
</dbReference>
<dbReference type="InterPro" id="IPR017921">
    <property type="entry name" value="Znf_CTCHY"/>
</dbReference>
<organism evidence="10 11">
    <name type="scientific">Pichia kudriavzevii</name>
    <name type="common">Yeast</name>
    <name type="synonym">Issatchenkia orientalis</name>
    <dbReference type="NCBI Taxonomy" id="4909"/>
    <lineage>
        <taxon>Eukaryota</taxon>
        <taxon>Fungi</taxon>
        <taxon>Dikarya</taxon>
        <taxon>Ascomycota</taxon>
        <taxon>Saccharomycotina</taxon>
        <taxon>Pichiomycetes</taxon>
        <taxon>Pichiales</taxon>
        <taxon>Pichiaceae</taxon>
        <taxon>Pichia</taxon>
    </lineage>
</organism>
<evidence type="ECO:0000313" key="9">
    <source>
        <dbReference type="EMBL" id="AWU76678.1"/>
    </source>
</evidence>
<evidence type="ECO:0000256" key="5">
    <source>
        <dbReference type="SAM" id="MobiDB-lite"/>
    </source>
</evidence>
<gene>
    <name evidence="9" type="ORF">C5L36_0C06030</name>
    <name evidence="10" type="ORF">CAS74_000621</name>
</gene>
<dbReference type="EMBL" id="CP028775">
    <property type="protein sequence ID" value="AWU76678.1"/>
    <property type="molecule type" value="Genomic_DNA"/>
</dbReference>
<keyword evidence="2 4" id="KW-0863">Zinc-finger</keyword>
<keyword evidence="1" id="KW-0479">Metal-binding</keyword>
<evidence type="ECO:0000256" key="2">
    <source>
        <dbReference type="ARBA" id="ARBA00022771"/>
    </source>
</evidence>
<dbReference type="GeneID" id="40384473"/>
<keyword evidence="12" id="KW-1185">Reference proteome</keyword>
<dbReference type="PROSITE" id="PS51266">
    <property type="entry name" value="ZF_CHY"/>
    <property type="match status" value="1"/>
</dbReference>
<dbReference type="InterPro" id="IPR008913">
    <property type="entry name" value="Znf_CHY"/>
</dbReference>
<dbReference type="PROSITE" id="PS51270">
    <property type="entry name" value="ZF_CTCHY"/>
    <property type="match status" value="1"/>
</dbReference>
<dbReference type="InterPro" id="IPR037274">
    <property type="entry name" value="Znf_CHY_sf"/>
</dbReference>
<dbReference type="STRING" id="4909.A0A1Z8JUF1"/>
<dbReference type="SUPFAM" id="SSF161219">
    <property type="entry name" value="CHY zinc finger-like"/>
    <property type="match status" value="1"/>
</dbReference>
<dbReference type="PANTHER" id="PTHR21319">
    <property type="entry name" value="RING FINGER AND CHY ZINC FINGER DOMAIN-CONTAINING PROTEIN 1"/>
    <property type="match status" value="1"/>
</dbReference>
<proteinExistence type="predicted"/>
<dbReference type="GO" id="GO:0005634">
    <property type="term" value="C:nucleus"/>
    <property type="evidence" value="ECO:0007669"/>
    <property type="project" value="TreeGrafter"/>
</dbReference>
<evidence type="ECO:0000313" key="11">
    <source>
        <dbReference type="Proteomes" id="UP000195871"/>
    </source>
</evidence>
<dbReference type="Gene3D" id="2.20.28.10">
    <property type="match status" value="1"/>
</dbReference>
<dbReference type="RefSeq" id="XP_029322155.1">
    <property type="nucleotide sequence ID" value="XM_029466295.1"/>
</dbReference>
<dbReference type="CDD" id="cd16464">
    <property type="entry name" value="RING-H2_Pirh2-like"/>
    <property type="match status" value="1"/>
</dbReference>
<name>A0A1Z8JUF1_PICKU</name>
<feature type="compositionally biased region" description="Basic and acidic residues" evidence="5">
    <location>
        <begin position="145"/>
        <end position="156"/>
    </location>
</feature>
<dbReference type="InterPro" id="IPR037275">
    <property type="entry name" value="Znf_CTCHY_sf"/>
</dbReference>
<dbReference type="SUPFAM" id="SSF57850">
    <property type="entry name" value="RING/U-box"/>
    <property type="match status" value="1"/>
</dbReference>
<keyword evidence="3" id="KW-0862">Zinc</keyword>
<feature type="domain" description="CTCHY-type" evidence="8">
    <location>
        <begin position="340"/>
        <end position="406"/>
    </location>
</feature>
<feature type="domain" description="RING-type" evidence="6">
    <location>
        <begin position="407"/>
        <end position="449"/>
    </location>
</feature>
<evidence type="ECO:0000313" key="10">
    <source>
        <dbReference type="EMBL" id="OUT24235.1"/>
    </source>
</evidence>
<dbReference type="Pfam" id="PF13639">
    <property type="entry name" value="zf-RING_2"/>
    <property type="match status" value="1"/>
</dbReference>
<feature type="region of interest" description="Disordered" evidence="5">
    <location>
        <begin position="134"/>
        <end position="156"/>
    </location>
</feature>
<dbReference type="PROSITE" id="PS50089">
    <property type="entry name" value="ZF_RING_2"/>
    <property type="match status" value="1"/>
</dbReference>
<dbReference type="GO" id="GO:0006511">
    <property type="term" value="P:ubiquitin-dependent protein catabolic process"/>
    <property type="evidence" value="ECO:0007669"/>
    <property type="project" value="TreeGrafter"/>
</dbReference>
<dbReference type="Gene3D" id="3.30.40.10">
    <property type="entry name" value="Zinc/RING finger domain, C3HC4 (zinc finger)"/>
    <property type="match status" value="1"/>
</dbReference>
<dbReference type="GO" id="GO:0016567">
    <property type="term" value="P:protein ubiquitination"/>
    <property type="evidence" value="ECO:0007669"/>
    <property type="project" value="TreeGrafter"/>
</dbReference>
<dbReference type="InterPro" id="IPR039512">
    <property type="entry name" value="RCHY1_zinc-ribbon"/>
</dbReference>
<evidence type="ECO:0000256" key="1">
    <source>
        <dbReference type="ARBA" id="ARBA00022723"/>
    </source>
</evidence>
<evidence type="ECO:0000259" key="6">
    <source>
        <dbReference type="PROSITE" id="PS50089"/>
    </source>
</evidence>
<dbReference type="AlphaFoldDB" id="A0A1Z8JUF1"/>
<dbReference type="OrthoDB" id="411372at2759"/>
<evidence type="ECO:0000259" key="8">
    <source>
        <dbReference type="PROSITE" id="PS51270"/>
    </source>
</evidence>
<reference evidence="10 11" key="1">
    <citation type="submission" date="2017-05" db="EMBL/GenBank/DDBJ databases">
        <title>The Genome Sequence of Candida krusei Ckrusei653.</title>
        <authorList>
            <person name="Cuomo C."/>
            <person name="Forche A."/>
            <person name="Young S."/>
            <person name="Abouelleil A."/>
            <person name="Cao P."/>
            <person name="Chapman S."/>
            <person name="Cusick C."/>
            <person name="Shea T."/>
            <person name="Nusbaum C."/>
            <person name="Birren B."/>
        </authorList>
    </citation>
    <scope>NUCLEOTIDE SEQUENCE [LARGE SCALE GENOMIC DNA]</scope>
    <source>
        <strain evidence="10 11">Ckrusei653</strain>
    </source>
</reference>
<dbReference type="InterPro" id="IPR013083">
    <property type="entry name" value="Znf_RING/FYVE/PHD"/>
</dbReference>
<dbReference type="VEuPathDB" id="FungiDB:C5L36_0C06030"/>
<feature type="compositionally biased region" description="Basic and acidic residues" evidence="5">
    <location>
        <begin position="582"/>
        <end position="604"/>
    </location>
</feature>
<dbReference type="PANTHER" id="PTHR21319:SF0">
    <property type="entry name" value="AND RING FINGER DOMAIN PROTEIN, PUTATIVE (AFU_ORTHOLOGUE AFUA_1G08900)-RELATED"/>
    <property type="match status" value="1"/>
</dbReference>
<dbReference type="KEGG" id="pkz:C5L36_0C06030"/>
<protein>
    <recommendedName>
        <fullName evidence="13">RING finger protein C2F3.16</fullName>
    </recommendedName>
</protein>
<dbReference type="Proteomes" id="UP000249293">
    <property type="component" value="Chromosome 3"/>
</dbReference>
<dbReference type="Pfam" id="PF14599">
    <property type="entry name" value="zinc_ribbon_6"/>
    <property type="match status" value="1"/>
</dbReference>
<evidence type="ECO:0000256" key="4">
    <source>
        <dbReference type="PROSITE-ProRule" id="PRU00601"/>
    </source>
</evidence>
<sequence>MEEALERLEIQLEEVKQMNEKGKTESLELNHIDDMAKEDFNITPSLERVGVSIPSFMMPNMEMLSPSNVSRRFNEYAHAVNMEHSSSSHIAEMLGDLINRRTSELKNLYSDVSESLADVLNTNIDHPIDEYISEIQSDENSPATRDNETVKKNDKKQEEEIYQSLEKYKHLTFLTFEQFQDQKFLRNRIKKILTLQISPVLQRLLIQKLMSCSYIEKQNHIKAQLEKQHHHLLKGENGGREEDVEVEEDDIEDDEVFLTKKDKTATYFSIEDGILGCPHYRRNCKIECHQCHRWYPCHLCHDEEITSHRLERKMVKFVLCMYCFTPQHPEQFCVECDRELGKYFCFQCKLYDNDPLKNIYHCDKCGICRLGLGLNQDYFHCDNCNVCISIELQKNHICIENSTKSNCPICDEFMFNSNEKVVFMTCGHPIHEKCYRQHTLHSYKCPTCSKTISNMELQFRMRDSEIKNSIMPDELRNWIVDIKCIDCNGMSRVPFHYLGHKCDHCHSYNTMQVKLTKGNEETHGVEVSGGSVDEKLYVAEQFIADALKQNFAFENQALDKRIEETPQKNNFEEEENDDDDLNNSRDITKDSDNYDGGDGDKDDSSENGETKFVNNFITVINNFEAYPSIGEAFKDWIQLTLGQSPSDDEDETGNTDCDA</sequence>
<dbReference type="SUPFAM" id="SSF161245">
    <property type="entry name" value="Zinc hairpin stack"/>
    <property type="match status" value="1"/>
</dbReference>
<dbReference type="EMBL" id="NHMM01000001">
    <property type="protein sequence ID" value="OUT24235.1"/>
    <property type="molecule type" value="Genomic_DNA"/>
</dbReference>
<dbReference type="Proteomes" id="UP000195871">
    <property type="component" value="Unassembled WGS sequence"/>
</dbReference>
<dbReference type="InterPro" id="IPR001841">
    <property type="entry name" value="Znf_RING"/>
</dbReference>
<feature type="region of interest" description="Disordered" evidence="5">
    <location>
        <begin position="562"/>
        <end position="609"/>
    </location>
</feature>
<dbReference type="GO" id="GO:0008270">
    <property type="term" value="F:zinc ion binding"/>
    <property type="evidence" value="ECO:0007669"/>
    <property type="project" value="UniProtKB-KW"/>
</dbReference>
<dbReference type="GO" id="GO:0061630">
    <property type="term" value="F:ubiquitin protein ligase activity"/>
    <property type="evidence" value="ECO:0007669"/>
    <property type="project" value="TreeGrafter"/>
</dbReference>
<evidence type="ECO:0008006" key="13">
    <source>
        <dbReference type="Google" id="ProtNLM"/>
    </source>
</evidence>
<evidence type="ECO:0000259" key="7">
    <source>
        <dbReference type="PROSITE" id="PS51266"/>
    </source>
</evidence>
<reference evidence="9 12" key="2">
    <citation type="submission" date="2018-06" db="EMBL/GenBank/DDBJ databases">
        <title>Population genomics shows no distinction between pathogenic Candida krusei and environmental Pichia kudriavzevii: One species, four names.</title>
        <authorList>
            <person name="Douglass A.P."/>
            <person name="Offei B."/>
            <person name="Braun-Galleani S."/>
            <person name="Coughlan A.Y."/>
            <person name="Martos A."/>
            <person name="Ortiz-Merino R.A."/>
            <person name="Byrne K.P."/>
            <person name="Wolfe K.H."/>
        </authorList>
    </citation>
    <scope>NUCLEOTIDE SEQUENCE [LARGE SCALE GENOMIC DNA]</scope>
    <source>
        <strain evidence="9 12">CBS573</strain>
    </source>
</reference>
<accession>A0A1Z8JUF1</accession>
<feature type="compositionally biased region" description="Polar residues" evidence="5">
    <location>
        <begin position="134"/>
        <end position="144"/>
    </location>
</feature>
<evidence type="ECO:0000313" key="12">
    <source>
        <dbReference type="Proteomes" id="UP000249293"/>
    </source>
</evidence>
<dbReference type="Pfam" id="PF05495">
    <property type="entry name" value="zf-CHY"/>
    <property type="match status" value="1"/>
</dbReference>
<feature type="compositionally biased region" description="Acidic residues" evidence="5">
    <location>
        <begin position="572"/>
        <end position="581"/>
    </location>
</feature>
<feature type="domain" description="CHY-type" evidence="7">
    <location>
        <begin position="270"/>
        <end position="338"/>
    </location>
</feature>